<dbReference type="EMBL" id="JBHUOV010000001">
    <property type="protein sequence ID" value="MFD2823338.1"/>
    <property type="molecule type" value="Genomic_DNA"/>
</dbReference>
<protein>
    <submittedName>
        <fullName evidence="3">Glycosyltransferase family 4 protein</fullName>
        <ecNumber evidence="3">2.4.-.-</ecNumber>
    </submittedName>
</protein>
<dbReference type="GO" id="GO:0016757">
    <property type="term" value="F:glycosyltransferase activity"/>
    <property type="evidence" value="ECO:0007669"/>
    <property type="project" value="UniProtKB-KW"/>
</dbReference>
<evidence type="ECO:0000313" key="3">
    <source>
        <dbReference type="EMBL" id="MFD2823338.1"/>
    </source>
</evidence>
<organism evidence="3 4">
    <name type="scientific">Lacinutrix iliipiscaria</name>
    <dbReference type="NCBI Taxonomy" id="1230532"/>
    <lineage>
        <taxon>Bacteria</taxon>
        <taxon>Pseudomonadati</taxon>
        <taxon>Bacteroidota</taxon>
        <taxon>Flavobacteriia</taxon>
        <taxon>Flavobacteriales</taxon>
        <taxon>Flavobacteriaceae</taxon>
        <taxon>Lacinutrix</taxon>
    </lineage>
</organism>
<dbReference type="InterPro" id="IPR001296">
    <property type="entry name" value="Glyco_trans_1"/>
</dbReference>
<name>A0ABW5WKV6_9FLAO</name>
<keyword evidence="4" id="KW-1185">Reference proteome</keyword>
<dbReference type="CDD" id="cd03801">
    <property type="entry name" value="GT4_PimA-like"/>
    <property type="match status" value="1"/>
</dbReference>
<dbReference type="PANTHER" id="PTHR12526">
    <property type="entry name" value="GLYCOSYLTRANSFERASE"/>
    <property type="match status" value="1"/>
</dbReference>
<accession>A0ABW5WKV6</accession>
<dbReference type="PANTHER" id="PTHR12526:SF634">
    <property type="entry name" value="BLL3361 PROTEIN"/>
    <property type="match status" value="1"/>
</dbReference>
<dbReference type="Pfam" id="PF13439">
    <property type="entry name" value="Glyco_transf_4"/>
    <property type="match status" value="1"/>
</dbReference>
<dbReference type="Gene3D" id="3.40.50.2000">
    <property type="entry name" value="Glycogen Phosphorylase B"/>
    <property type="match status" value="2"/>
</dbReference>
<keyword evidence="3" id="KW-0328">Glycosyltransferase</keyword>
<reference evidence="4" key="1">
    <citation type="journal article" date="2019" name="Int. J. Syst. Evol. Microbiol.">
        <title>The Global Catalogue of Microorganisms (GCM) 10K type strain sequencing project: providing services to taxonomists for standard genome sequencing and annotation.</title>
        <authorList>
            <consortium name="The Broad Institute Genomics Platform"/>
            <consortium name="The Broad Institute Genome Sequencing Center for Infectious Disease"/>
            <person name="Wu L."/>
            <person name="Ma J."/>
        </authorList>
    </citation>
    <scope>NUCLEOTIDE SEQUENCE [LARGE SCALE GENOMIC DNA]</scope>
    <source>
        <strain evidence="4">KCTC 32141</strain>
    </source>
</reference>
<dbReference type="Pfam" id="PF00534">
    <property type="entry name" value="Glycos_transf_1"/>
    <property type="match status" value="1"/>
</dbReference>
<proteinExistence type="predicted"/>
<dbReference type="EC" id="2.4.-.-" evidence="3"/>
<evidence type="ECO:0000259" key="2">
    <source>
        <dbReference type="Pfam" id="PF13439"/>
    </source>
</evidence>
<dbReference type="RefSeq" id="WP_183487030.1">
    <property type="nucleotide sequence ID" value="NZ_JBHUOV010000001.1"/>
</dbReference>
<gene>
    <name evidence="3" type="ORF">ACFS5M_06630</name>
</gene>
<feature type="domain" description="Glycosyl transferase family 1" evidence="1">
    <location>
        <begin position="182"/>
        <end position="333"/>
    </location>
</feature>
<sequence length="357" mass="41065">MKILLLYTYNKGYLSSFFFELSTKLAEKGHEVVNFSLKGAKKTFIKNDVEVCISKQGGYISNYFHIYKIIKRVKPDVVLSNFSYVNPALLFGKLFGVKKNMAWFHSLNEQMEPSKVDVFIKKQFLKLADTVIANSLLTKEELHEIYKVPELKLKDLPFWSNISELTTSDSDLISKTNFEGLKIGCPGRIVKHKNQAVVIQALGGIKEKYDFKFHLYFAGDGEERSNLEQLTENLKLTNDITFLKHISANDMIAFYKDLDVIILPSLHEAFGLVFIEAISMNTPVIVSSQFGALYFIDNEKYNTSKFTFNPESSEELQEKLLPYFNNEGLTKSELQQLYIENFDKHIIFNDFLSIINK</sequence>
<dbReference type="InterPro" id="IPR028098">
    <property type="entry name" value="Glyco_trans_4-like_N"/>
</dbReference>
<dbReference type="Proteomes" id="UP001597533">
    <property type="component" value="Unassembled WGS sequence"/>
</dbReference>
<feature type="domain" description="Glycosyltransferase subfamily 4-like N-terminal" evidence="2">
    <location>
        <begin position="17"/>
        <end position="151"/>
    </location>
</feature>
<dbReference type="SUPFAM" id="SSF53756">
    <property type="entry name" value="UDP-Glycosyltransferase/glycogen phosphorylase"/>
    <property type="match status" value="1"/>
</dbReference>
<keyword evidence="3" id="KW-0808">Transferase</keyword>
<comment type="caution">
    <text evidence="3">The sequence shown here is derived from an EMBL/GenBank/DDBJ whole genome shotgun (WGS) entry which is preliminary data.</text>
</comment>
<evidence type="ECO:0000313" key="4">
    <source>
        <dbReference type="Proteomes" id="UP001597533"/>
    </source>
</evidence>
<evidence type="ECO:0000259" key="1">
    <source>
        <dbReference type="Pfam" id="PF00534"/>
    </source>
</evidence>